<dbReference type="PROSITE" id="PS50987">
    <property type="entry name" value="HTH_ARSR_2"/>
    <property type="match status" value="1"/>
</dbReference>
<accession>A0ABZ2IY09</accession>
<evidence type="ECO:0000313" key="7">
    <source>
        <dbReference type="Proteomes" id="UP001385389"/>
    </source>
</evidence>
<evidence type="ECO:0000313" key="6">
    <source>
        <dbReference type="EMBL" id="WWX23406.1"/>
    </source>
</evidence>
<evidence type="ECO:0000313" key="5">
    <source>
        <dbReference type="EMBL" id="WWX22337.1"/>
    </source>
</evidence>
<dbReference type="PANTHER" id="PTHR33154:SF33">
    <property type="entry name" value="TRANSCRIPTIONAL REPRESSOR SDPR"/>
    <property type="match status" value="1"/>
</dbReference>
<evidence type="ECO:0000259" key="4">
    <source>
        <dbReference type="PROSITE" id="PS50987"/>
    </source>
</evidence>
<proteinExistence type="predicted"/>
<dbReference type="EMBL" id="CP146609">
    <property type="protein sequence ID" value="WWX23406.1"/>
    <property type="molecule type" value="Genomic_DNA"/>
</dbReference>
<evidence type="ECO:0000256" key="3">
    <source>
        <dbReference type="ARBA" id="ARBA00023163"/>
    </source>
</evidence>
<organism evidence="6 7">
    <name type="scientific">Pseudodesulfovibrio methanolicus</name>
    <dbReference type="NCBI Taxonomy" id="3126690"/>
    <lineage>
        <taxon>Bacteria</taxon>
        <taxon>Pseudomonadati</taxon>
        <taxon>Thermodesulfobacteriota</taxon>
        <taxon>Desulfovibrionia</taxon>
        <taxon>Desulfovibrionales</taxon>
        <taxon>Desulfovibrionaceae</taxon>
    </lineage>
</organism>
<gene>
    <name evidence="6" type="ORF">V8V93_04170</name>
    <name evidence="5" type="ORF">V8V93_18075</name>
</gene>
<keyword evidence="3" id="KW-0804">Transcription</keyword>
<dbReference type="InterPro" id="IPR011991">
    <property type="entry name" value="ArsR-like_HTH"/>
</dbReference>
<dbReference type="PRINTS" id="PR00778">
    <property type="entry name" value="HTHARSR"/>
</dbReference>
<keyword evidence="1" id="KW-0805">Transcription regulation</keyword>
<dbReference type="InterPro" id="IPR036390">
    <property type="entry name" value="WH_DNA-bd_sf"/>
</dbReference>
<reference evidence="6 7" key="1">
    <citation type="submission" date="2024-03" db="EMBL/GenBank/DDBJ databases">
        <title>Phenotype and Genome Characterization of a Sulfate-Reducing Bacterium Pseudodesulfovibrio sp. strain 5S69, isolated from Petroleum Reservoir in Tatarstan (Russia).</title>
        <authorList>
            <person name="Bidzhieva S.K."/>
            <person name="Kadnikov V."/>
            <person name="Tourova T.P."/>
            <person name="Samigullina S.R."/>
            <person name="Sokolova D.S."/>
            <person name="Poltaraus A.B."/>
            <person name="Avtukh A.N."/>
            <person name="Tereshina V.M."/>
            <person name="Mardanov A.V."/>
            <person name="Nazina T.N."/>
        </authorList>
    </citation>
    <scope>NUCLEOTIDE SEQUENCE [LARGE SCALE GENOMIC DNA]</scope>
    <source>
        <strain evidence="6 7">5S69</strain>
    </source>
</reference>
<evidence type="ECO:0000256" key="1">
    <source>
        <dbReference type="ARBA" id="ARBA00023015"/>
    </source>
</evidence>
<evidence type="ECO:0000256" key="2">
    <source>
        <dbReference type="ARBA" id="ARBA00023125"/>
    </source>
</evidence>
<sequence>MVNFEKQASMFKVLSVGTRIRILELLKGGPLCVNALAKRLGVTPSAVSQNLRILRDADLVVADKQGYFVHYGINRQTMTELRSLANGVFSMPNLL</sequence>
<dbReference type="EMBL" id="CP146609">
    <property type="protein sequence ID" value="WWX22337.1"/>
    <property type="molecule type" value="Genomic_DNA"/>
</dbReference>
<dbReference type="InterPro" id="IPR001845">
    <property type="entry name" value="HTH_ArsR_DNA-bd_dom"/>
</dbReference>
<dbReference type="NCBIfam" id="NF033788">
    <property type="entry name" value="HTH_metalloreg"/>
    <property type="match status" value="1"/>
</dbReference>
<dbReference type="CDD" id="cd00090">
    <property type="entry name" value="HTH_ARSR"/>
    <property type="match status" value="1"/>
</dbReference>
<dbReference type="Proteomes" id="UP001385389">
    <property type="component" value="Chromosome"/>
</dbReference>
<dbReference type="Gene3D" id="1.10.10.10">
    <property type="entry name" value="Winged helix-like DNA-binding domain superfamily/Winged helix DNA-binding domain"/>
    <property type="match status" value="1"/>
</dbReference>
<dbReference type="RefSeq" id="WP_207264518.1">
    <property type="nucleotide sequence ID" value="NZ_CP146609.1"/>
</dbReference>
<keyword evidence="7" id="KW-1185">Reference proteome</keyword>
<protein>
    <submittedName>
        <fullName evidence="6">Metalloregulator ArsR/SmtB family transcription factor</fullName>
    </submittedName>
</protein>
<feature type="domain" description="HTH arsR-type" evidence="4">
    <location>
        <begin position="1"/>
        <end position="93"/>
    </location>
</feature>
<name>A0ABZ2IY09_9BACT</name>
<dbReference type="SUPFAM" id="SSF46785">
    <property type="entry name" value="Winged helix' DNA-binding domain"/>
    <property type="match status" value="1"/>
</dbReference>
<dbReference type="InterPro" id="IPR051081">
    <property type="entry name" value="HTH_MetalResp_TranReg"/>
</dbReference>
<dbReference type="PANTHER" id="PTHR33154">
    <property type="entry name" value="TRANSCRIPTIONAL REGULATOR, ARSR FAMILY"/>
    <property type="match status" value="1"/>
</dbReference>
<keyword evidence="2" id="KW-0238">DNA-binding</keyword>
<dbReference type="InterPro" id="IPR036388">
    <property type="entry name" value="WH-like_DNA-bd_sf"/>
</dbReference>
<dbReference type="Pfam" id="PF01022">
    <property type="entry name" value="HTH_5"/>
    <property type="match status" value="1"/>
</dbReference>
<dbReference type="SMART" id="SM00418">
    <property type="entry name" value="HTH_ARSR"/>
    <property type="match status" value="1"/>
</dbReference>